<accession>A0A6J6EAX1</accession>
<dbReference type="PANTHER" id="PTHR43845:SF1">
    <property type="entry name" value="BLR5969 PROTEIN"/>
    <property type="match status" value="1"/>
</dbReference>
<evidence type="ECO:0000313" key="2">
    <source>
        <dbReference type="EMBL" id="CAB4570518.1"/>
    </source>
</evidence>
<gene>
    <name evidence="2" type="ORF">UFOPK1698_00495</name>
</gene>
<name>A0A6J6EAX1_9ZZZZ</name>
<dbReference type="Pfam" id="PF00501">
    <property type="entry name" value="AMP-binding"/>
    <property type="match status" value="1"/>
</dbReference>
<dbReference type="EMBL" id="CAEZTP010000029">
    <property type="protein sequence ID" value="CAB4570518.1"/>
    <property type="molecule type" value="Genomic_DNA"/>
</dbReference>
<dbReference type="InterPro" id="IPR042099">
    <property type="entry name" value="ANL_N_sf"/>
</dbReference>
<protein>
    <submittedName>
        <fullName evidence="2">Unannotated protein</fullName>
    </submittedName>
</protein>
<proteinExistence type="predicted"/>
<feature type="domain" description="AMP-dependent synthetase/ligase" evidence="1">
    <location>
        <begin position="103"/>
        <end position="314"/>
    </location>
</feature>
<dbReference type="PANTHER" id="PTHR43845">
    <property type="entry name" value="BLR5969 PROTEIN"/>
    <property type="match status" value="1"/>
</dbReference>
<organism evidence="2">
    <name type="scientific">freshwater metagenome</name>
    <dbReference type="NCBI Taxonomy" id="449393"/>
    <lineage>
        <taxon>unclassified sequences</taxon>
        <taxon>metagenomes</taxon>
        <taxon>ecological metagenomes</taxon>
    </lineage>
</organism>
<evidence type="ECO:0000259" key="1">
    <source>
        <dbReference type="Pfam" id="PF00501"/>
    </source>
</evidence>
<dbReference type="Gene3D" id="3.40.50.12780">
    <property type="entry name" value="N-terminal domain of ligase-like"/>
    <property type="match status" value="1"/>
</dbReference>
<sequence length="461" mass="50832">MAGDSTVDEVILADHLLHNANPRDIQSFQENLLQQNLLRISKQHPIYSQIISKNGIDISKIKTFRDLDAMFPVTSKEDFVKNPLQYVLDSDSISPKDYLNWDVTYTAGTSGEPAPVFQTTYDFKGVLFAHKRMAKLRGMDSSDKIFNLYPLAPYPHGGWIRPSQAAAVIGASVVVGMSGSTTSAYPIIRRFDEVVELVASSNPSVLWGVPSYVLKVLRELDLKGLSVPNLRLLNVSGEPCGPKLREHLAHVAARLTQNKVGISDSLGATELQFSLVQCPGGTSFHNPVPEIARLSVIDDNGVEAVDGQPGKLQVTHINRRGTVLVRYLLGDVAIMDFSPCQHCGWTGGSIAKHLGREGKFLKVRGQMVNSESIMDWLHSQEFILDYKVIVSNNSVTHLDDITVELVTKDGTFGDEDRDILIAQLSDLAGLKVGVTQSESKVIWSPEQGMKPKRLEDRRFDG</sequence>
<reference evidence="2" key="1">
    <citation type="submission" date="2020-05" db="EMBL/GenBank/DDBJ databases">
        <authorList>
            <person name="Chiriac C."/>
            <person name="Salcher M."/>
            <person name="Ghai R."/>
            <person name="Kavagutti S V."/>
        </authorList>
    </citation>
    <scope>NUCLEOTIDE SEQUENCE</scope>
</reference>
<dbReference type="SUPFAM" id="SSF56801">
    <property type="entry name" value="Acetyl-CoA synthetase-like"/>
    <property type="match status" value="1"/>
</dbReference>
<dbReference type="AlphaFoldDB" id="A0A6J6EAX1"/>
<dbReference type="InterPro" id="IPR000873">
    <property type="entry name" value="AMP-dep_synth/lig_dom"/>
</dbReference>